<evidence type="ECO:0000313" key="2">
    <source>
        <dbReference type="WBParaSite" id="Hba_03213"/>
    </source>
</evidence>
<keyword evidence="1" id="KW-1185">Reference proteome</keyword>
<evidence type="ECO:0000313" key="1">
    <source>
        <dbReference type="Proteomes" id="UP000095283"/>
    </source>
</evidence>
<accession>A0A1I7WE51</accession>
<protein>
    <submittedName>
        <fullName evidence="2">Secreted protein</fullName>
    </submittedName>
</protein>
<organism evidence="1 2">
    <name type="scientific">Heterorhabditis bacteriophora</name>
    <name type="common">Entomopathogenic nematode worm</name>
    <dbReference type="NCBI Taxonomy" id="37862"/>
    <lineage>
        <taxon>Eukaryota</taxon>
        <taxon>Metazoa</taxon>
        <taxon>Ecdysozoa</taxon>
        <taxon>Nematoda</taxon>
        <taxon>Chromadorea</taxon>
        <taxon>Rhabditida</taxon>
        <taxon>Rhabditina</taxon>
        <taxon>Rhabditomorpha</taxon>
        <taxon>Strongyloidea</taxon>
        <taxon>Heterorhabditidae</taxon>
        <taxon>Heterorhabditis</taxon>
    </lineage>
</organism>
<reference evidence="2" key="1">
    <citation type="submission" date="2016-11" db="UniProtKB">
        <authorList>
            <consortium name="WormBaseParasite"/>
        </authorList>
    </citation>
    <scope>IDENTIFICATION</scope>
</reference>
<dbReference type="Proteomes" id="UP000095283">
    <property type="component" value="Unplaced"/>
</dbReference>
<dbReference type="WBParaSite" id="Hba_03213">
    <property type="protein sequence ID" value="Hba_03213"/>
    <property type="gene ID" value="Hba_03213"/>
</dbReference>
<name>A0A1I7WE51_HETBA</name>
<sequence length="65" mass="7613">MLNTLSHAVCSWLRASRTGHDKANRCDQLHPYPTLGDKQRKHELNTRGWTKHVFFRDSNVHWVGT</sequence>
<dbReference type="AlphaFoldDB" id="A0A1I7WE51"/>
<proteinExistence type="predicted"/>